<organism evidence="1 2">
    <name type="scientific">Panagrolaimus sp. JU765</name>
    <dbReference type="NCBI Taxonomy" id="591449"/>
    <lineage>
        <taxon>Eukaryota</taxon>
        <taxon>Metazoa</taxon>
        <taxon>Ecdysozoa</taxon>
        <taxon>Nematoda</taxon>
        <taxon>Chromadorea</taxon>
        <taxon>Rhabditida</taxon>
        <taxon>Tylenchina</taxon>
        <taxon>Panagrolaimomorpha</taxon>
        <taxon>Panagrolaimoidea</taxon>
        <taxon>Panagrolaimidae</taxon>
        <taxon>Panagrolaimus</taxon>
    </lineage>
</organism>
<evidence type="ECO:0000313" key="1">
    <source>
        <dbReference type="Proteomes" id="UP000887576"/>
    </source>
</evidence>
<accession>A0AC34QTU6</accession>
<proteinExistence type="predicted"/>
<reference evidence="2" key="1">
    <citation type="submission" date="2022-11" db="UniProtKB">
        <authorList>
            <consortium name="WormBaseParasite"/>
        </authorList>
    </citation>
    <scope>IDENTIFICATION</scope>
</reference>
<name>A0AC34QTU6_9BILA</name>
<sequence length="154" mass="17536">MIQSCCASRKSSTVQEQDLLLRIGVFDELKILDLSDLRIHTLPDLVLQQSDKIEHLILDENELDENFLEDVCFPNLKTLSLNSNKIRNIGVFLQQISWKCPNLVFLSLIGNPGWPHPVQGNNVQSYATVARTVCRFLPNLKFLDSMPTVAWQSK</sequence>
<dbReference type="Proteomes" id="UP000887576">
    <property type="component" value="Unplaced"/>
</dbReference>
<dbReference type="WBParaSite" id="JU765_v2.g19228.t1">
    <property type="protein sequence ID" value="JU765_v2.g19228.t1"/>
    <property type="gene ID" value="JU765_v2.g19228"/>
</dbReference>
<protein>
    <submittedName>
        <fullName evidence="2">Uncharacterized protein</fullName>
    </submittedName>
</protein>
<evidence type="ECO:0000313" key="2">
    <source>
        <dbReference type="WBParaSite" id="JU765_v2.g19228.t1"/>
    </source>
</evidence>